<dbReference type="Gene3D" id="3.40.30.10">
    <property type="entry name" value="Glutaredoxin"/>
    <property type="match status" value="1"/>
</dbReference>
<dbReference type="AlphaFoldDB" id="A0A1G2QEA1"/>
<keyword evidence="7" id="KW-1133">Transmembrane helix</keyword>
<proteinExistence type="inferred from homology"/>
<keyword evidence="5" id="KW-0676">Redox-active center</keyword>
<dbReference type="PANTHER" id="PTHR13887:SF14">
    <property type="entry name" value="DISULFIDE BOND FORMATION PROTEIN D"/>
    <property type="match status" value="1"/>
</dbReference>
<evidence type="ECO:0000256" key="5">
    <source>
        <dbReference type="ARBA" id="ARBA00023284"/>
    </source>
</evidence>
<keyword evidence="2" id="KW-0732">Signal</keyword>
<comment type="similarity">
    <text evidence="1">Belongs to the thioredoxin family. DsbA subfamily.</text>
</comment>
<keyword evidence="4" id="KW-1015">Disulfide bond</keyword>
<evidence type="ECO:0000259" key="8">
    <source>
        <dbReference type="PROSITE" id="PS51352"/>
    </source>
</evidence>
<evidence type="ECO:0000256" key="7">
    <source>
        <dbReference type="SAM" id="Phobius"/>
    </source>
</evidence>
<organism evidence="9 10">
    <name type="scientific">Candidatus Vogelbacteria bacterium RIFOXYD1_FULL_42_15</name>
    <dbReference type="NCBI Taxonomy" id="1802437"/>
    <lineage>
        <taxon>Bacteria</taxon>
        <taxon>Candidatus Vogeliibacteriota</taxon>
    </lineage>
</organism>
<protein>
    <recommendedName>
        <fullName evidence="8">Thioredoxin domain-containing protein</fullName>
    </recommendedName>
</protein>
<keyword evidence="7" id="KW-0472">Membrane</keyword>
<evidence type="ECO:0000256" key="4">
    <source>
        <dbReference type="ARBA" id="ARBA00023157"/>
    </source>
</evidence>
<name>A0A1G2QEA1_9BACT</name>
<dbReference type="PANTHER" id="PTHR13887">
    <property type="entry name" value="GLUTATHIONE S-TRANSFERASE KAPPA"/>
    <property type="match status" value="1"/>
</dbReference>
<evidence type="ECO:0000313" key="9">
    <source>
        <dbReference type="EMBL" id="OHA58389.1"/>
    </source>
</evidence>
<evidence type="ECO:0000256" key="6">
    <source>
        <dbReference type="SAM" id="MobiDB-lite"/>
    </source>
</evidence>
<feature type="region of interest" description="Disordered" evidence="6">
    <location>
        <begin position="1"/>
        <end position="25"/>
    </location>
</feature>
<sequence>MDDFNHENITRYEQRQQAKAEKKQAEKKRQISRRLIRFSLWAGALILVALTIWQVDRLVSKRDGIQNGVATSSSQILSIKNDDWIKGSATAPLILIDYSDFECPACAQYSVLLEKLKTDYGDKLAIVFRHYPWFFHPQAMNSALASEAAGQQGKFWEMHDLLFARQDLWTKKTGQEVFVSYAIELGLDIEKFRQNLSDSKLKERVEKQLAEGKSLGIEYTPAFAFNGKIITNPRSYEEFRQIFDQALASR</sequence>
<gene>
    <name evidence="9" type="ORF">A2607_01345</name>
</gene>
<feature type="transmembrane region" description="Helical" evidence="7">
    <location>
        <begin position="35"/>
        <end position="53"/>
    </location>
</feature>
<feature type="domain" description="Thioredoxin" evidence="8">
    <location>
        <begin position="65"/>
        <end position="248"/>
    </location>
</feature>
<dbReference type="SUPFAM" id="SSF52833">
    <property type="entry name" value="Thioredoxin-like"/>
    <property type="match status" value="1"/>
</dbReference>
<dbReference type="PROSITE" id="PS51352">
    <property type="entry name" value="THIOREDOXIN_2"/>
    <property type="match status" value="1"/>
</dbReference>
<dbReference type="Proteomes" id="UP000178481">
    <property type="component" value="Unassembled WGS sequence"/>
</dbReference>
<dbReference type="InterPro" id="IPR036249">
    <property type="entry name" value="Thioredoxin-like_sf"/>
</dbReference>
<dbReference type="InterPro" id="IPR013766">
    <property type="entry name" value="Thioredoxin_domain"/>
</dbReference>
<dbReference type="Pfam" id="PF13462">
    <property type="entry name" value="Thioredoxin_4"/>
    <property type="match status" value="1"/>
</dbReference>
<keyword evidence="7" id="KW-0812">Transmembrane</keyword>
<accession>A0A1G2QEA1</accession>
<dbReference type="EMBL" id="MHTI01000030">
    <property type="protein sequence ID" value="OHA58389.1"/>
    <property type="molecule type" value="Genomic_DNA"/>
</dbReference>
<evidence type="ECO:0000256" key="3">
    <source>
        <dbReference type="ARBA" id="ARBA00023002"/>
    </source>
</evidence>
<evidence type="ECO:0000256" key="2">
    <source>
        <dbReference type="ARBA" id="ARBA00022729"/>
    </source>
</evidence>
<dbReference type="InterPro" id="IPR012336">
    <property type="entry name" value="Thioredoxin-like_fold"/>
</dbReference>
<dbReference type="GO" id="GO:0016491">
    <property type="term" value="F:oxidoreductase activity"/>
    <property type="evidence" value="ECO:0007669"/>
    <property type="project" value="UniProtKB-KW"/>
</dbReference>
<evidence type="ECO:0000313" key="10">
    <source>
        <dbReference type="Proteomes" id="UP000178481"/>
    </source>
</evidence>
<keyword evidence="3" id="KW-0560">Oxidoreductase</keyword>
<comment type="caution">
    <text evidence="9">The sequence shown here is derived from an EMBL/GenBank/DDBJ whole genome shotgun (WGS) entry which is preliminary data.</text>
</comment>
<reference evidence="9 10" key="1">
    <citation type="journal article" date="2016" name="Nat. Commun.">
        <title>Thousands of microbial genomes shed light on interconnected biogeochemical processes in an aquifer system.</title>
        <authorList>
            <person name="Anantharaman K."/>
            <person name="Brown C.T."/>
            <person name="Hug L.A."/>
            <person name="Sharon I."/>
            <person name="Castelle C.J."/>
            <person name="Probst A.J."/>
            <person name="Thomas B.C."/>
            <person name="Singh A."/>
            <person name="Wilkins M.J."/>
            <person name="Karaoz U."/>
            <person name="Brodie E.L."/>
            <person name="Williams K.H."/>
            <person name="Hubbard S.S."/>
            <person name="Banfield J.F."/>
        </authorList>
    </citation>
    <scope>NUCLEOTIDE SEQUENCE [LARGE SCALE GENOMIC DNA]</scope>
</reference>
<evidence type="ECO:0000256" key="1">
    <source>
        <dbReference type="ARBA" id="ARBA00005791"/>
    </source>
</evidence>